<evidence type="ECO:0000256" key="3">
    <source>
        <dbReference type="ARBA" id="ARBA00022475"/>
    </source>
</evidence>
<keyword evidence="3" id="KW-1003">Cell membrane</keyword>
<comment type="caution">
    <text evidence="9">The sequence shown here is derived from an EMBL/GenBank/DDBJ whole genome shotgun (WGS) entry which is preliminary data.</text>
</comment>
<dbReference type="AlphaFoldDB" id="A0A1Q9JFZ9"/>
<evidence type="ECO:0000256" key="2">
    <source>
        <dbReference type="ARBA" id="ARBA00007362"/>
    </source>
</evidence>
<comment type="subcellular location">
    <subcellularLocation>
        <location evidence="1">Cell membrane</location>
        <topology evidence="1">Multi-pass membrane protein</topology>
    </subcellularLocation>
</comment>
<keyword evidence="10" id="KW-1185">Reference proteome</keyword>
<name>A0A1Q9JFZ9_9FIRM</name>
<proteinExistence type="inferred from homology"/>
<keyword evidence="6 7" id="KW-0472">Membrane</keyword>
<keyword evidence="4 7" id="KW-0812">Transmembrane</keyword>
<feature type="transmembrane region" description="Helical" evidence="7">
    <location>
        <begin position="289"/>
        <end position="307"/>
    </location>
</feature>
<reference evidence="9 10" key="1">
    <citation type="journal article" date="2016" name="Appl. Environ. Microbiol.">
        <title>Function and Phylogeny of Bacterial Butyryl Coenzyme A:Acetate Transferases and Their Diversity in the Proximal Colon of Swine.</title>
        <authorList>
            <person name="Trachsel J."/>
            <person name="Bayles D.O."/>
            <person name="Looft T."/>
            <person name="Levine U.Y."/>
            <person name="Allen H.K."/>
        </authorList>
    </citation>
    <scope>NUCLEOTIDE SEQUENCE [LARGE SCALE GENOMIC DNA]</scope>
    <source>
        <strain evidence="9 10">68-3-10</strain>
    </source>
</reference>
<feature type="transmembrane region" description="Helical" evidence="7">
    <location>
        <begin position="169"/>
        <end position="187"/>
    </location>
</feature>
<dbReference type="OrthoDB" id="37139at2"/>
<feature type="transmembrane region" description="Helical" evidence="7">
    <location>
        <begin position="83"/>
        <end position="100"/>
    </location>
</feature>
<feature type="domain" description="EamA" evidence="8">
    <location>
        <begin position="168"/>
        <end position="308"/>
    </location>
</feature>
<feature type="domain" description="EamA" evidence="8">
    <location>
        <begin position="23"/>
        <end position="155"/>
    </location>
</feature>
<dbReference type="EMBL" id="MJIE01000001">
    <property type="protein sequence ID" value="OLR55113.1"/>
    <property type="molecule type" value="Genomic_DNA"/>
</dbReference>
<dbReference type="PANTHER" id="PTHR32322:SF18">
    <property type="entry name" value="S-ADENOSYLMETHIONINE_S-ADENOSYLHOMOCYSTEINE TRANSPORTER"/>
    <property type="match status" value="1"/>
</dbReference>
<dbReference type="InterPro" id="IPR050638">
    <property type="entry name" value="AA-Vitamin_Transporters"/>
</dbReference>
<protein>
    <recommendedName>
        <fullName evidence="8">EamA domain-containing protein</fullName>
    </recommendedName>
</protein>
<organism evidence="9 10">
    <name type="scientific">Hornefia porci</name>
    <dbReference type="NCBI Taxonomy" id="2652292"/>
    <lineage>
        <taxon>Bacteria</taxon>
        <taxon>Bacillati</taxon>
        <taxon>Bacillota</taxon>
        <taxon>Clostridia</taxon>
        <taxon>Peptostreptococcales</taxon>
        <taxon>Anaerovoracaceae</taxon>
        <taxon>Hornefia</taxon>
    </lineage>
</organism>
<feature type="transmembrane region" description="Helical" evidence="7">
    <location>
        <begin position="21"/>
        <end position="45"/>
    </location>
</feature>
<gene>
    <name evidence="9" type="ORF">BHK98_02960</name>
</gene>
<feature type="transmembrane region" description="Helical" evidence="7">
    <location>
        <begin position="115"/>
        <end position="132"/>
    </location>
</feature>
<evidence type="ECO:0000256" key="1">
    <source>
        <dbReference type="ARBA" id="ARBA00004651"/>
    </source>
</evidence>
<dbReference type="InterPro" id="IPR037185">
    <property type="entry name" value="EmrE-like"/>
</dbReference>
<feature type="transmembrane region" description="Helical" evidence="7">
    <location>
        <begin position="51"/>
        <end position="71"/>
    </location>
</feature>
<evidence type="ECO:0000256" key="6">
    <source>
        <dbReference type="ARBA" id="ARBA00023136"/>
    </source>
</evidence>
<feature type="transmembrane region" description="Helical" evidence="7">
    <location>
        <begin position="139"/>
        <end position="157"/>
    </location>
</feature>
<evidence type="ECO:0000259" key="8">
    <source>
        <dbReference type="Pfam" id="PF00892"/>
    </source>
</evidence>
<dbReference type="InterPro" id="IPR000620">
    <property type="entry name" value="EamA_dom"/>
</dbReference>
<dbReference type="PANTHER" id="PTHR32322">
    <property type="entry name" value="INNER MEMBRANE TRANSPORTER"/>
    <property type="match status" value="1"/>
</dbReference>
<sequence>MRFIRKTAVTDRMTERTGETIRIYIAFIIIAVFWGLSFYATIIALRKLSTFQVLQMRWGLSAVIFLILIAAKKVRLPHRPAELKYAVLAGLLQPCVYSMFETPGIGLTSSSESSLFIATIPCMTLIFGILFFHRKARPLLLLGIAAAFGGVLINTLFSPSFSAGGKLTGYFLLTGAVITGGLFSHASSRASEACSSMQITALMSLMAGGFFSVINALKGDFLQSIRLTFSDSPTLTAVLFLGVGCSCLCYLGFNYVIGRMNPAAVSNISASLTTTVGVVSGVLFAGDPFGWFTLAALGCTICGVLLSSRASTS</sequence>
<keyword evidence="5 7" id="KW-1133">Transmembrane helix</keyword>
<evidence type="ECO:0000313" key="10">
    <source>
        <dbReference type="Proteomes" id="UP000187404"/>
    </source>
</evidence>
<evidence type="ECO:0000256" key="4">
    <source>
        <dbReference type="ARBA" id="ARBA00022692"/>
    </source>
</evidence>
<feature type="transmembrane region" description="Helical" evidence="7">
    <location>
        <begin position="237"/>
        <end position="257"/>
    </location>
</feature>
<evidence type="ECO:0000256" key="5">
    <source>
        <dbReference type="ARBA" id="ARBA00022989"/>
    </source>
</evidence>
<feature type="transmembrane region" description="Helical" evidence="7">
    <location>
        <begin position="199"/>
        <end position="217"/>
    </location>
</feature>
<evidence type="ECO:0000256" key="7">
    <source>
        <dbReference type="SAM" id="Phobius"/>
    </source>
</evidence>
<dbReference type="GO" id="GO:0005886">
    <property type="term" value="C:plasma membrane"/>
    <property type="evidence" value="ECO:0007669"/>
    <property type="project" value="UniProtKB-SubCell"/>
</dbReference>
<feature type="transmembrane region" description="Helical" evidence="7">
    <location>
        <begin position="264"/>
        <end position="283"/>
    </location>
</feature>
<dbReference type="Proteomes" id="UP000187404">
    <property type="component" value="Unassembled WGS sequence"/>
</dbReference>
<comment type="similarity">
    <text evidence="2">Belongs to the EamA transporter family.</text>
</comment>
<accession>A0A1Q9JFZ9</accession>
<dbReference type="Pfam" id="PF00892">
    <property type="entry name" value="EamA"/>
    <property type="match status" value="2"/>
</dbReference>
<dbReference type="SUPFAM" id="SSF103481">
    <property type="entry name" value="Multidrug resistance efflux transporter EmrE"/>
    <property type="match status" value="2"/>
</dbReference>
<dbReference type="STRING" id="1261640.BHK98_02960"/>
<evidence type="ECO:0000313" key="9">
    <source>
        <dbReference type="EMBL" id="OLR55113.1"/>
    </source>
</evidence>